<feature type="compositionally biased region" description="Low complexity" evidence="1">
    <location>
        <begin position="119"/>
        <end position="130"/>
    </location>
</feature>
<sequence length="818" mass="89306">MKFSPFLFSYNTWEPERNILDKRLIQAFGNRKAKLTTTVAKKRRKHGSGTSADMNSENSGAEDAAEASFDVETDESALVEDMLHVATKGPGIDAVNSSSLCSSTSPPTSFQPAETHFKSSISQVSTSTQQHGPITPSESVATQITSPIWGTSESRFRRTTLMVAAASQSVAKQRSQPVSGASNNGSDTKSPALSPRSPNGLGFSSEGDDRPKIRLTIPRDRLKACPPPGVPSSTSGSRNSSMLNSSLNTTFDTLPPIECVRKDKSEQMETVSMGAQVEIDPAPCEEVNAWATLFDSKPRRRKNDKTGARRVRNTKRRRRRFSGASYSSTQSSVSDQSDIFQGQRLAPLRIHLPRSSLNDSNFDPSSDNAYPACFNSMNRRGRTPLMPTQFYTPSEEKFHIAKDIAVTDVTVGDLTISIKECSTPKDFFGVVSYQLVNRHKLPDLKTEEAKSISPKENIAPKPKTEDLDEKIPVNQSPNEPNVEVVLLTPSPNDKPKLITQNCENKEVDRASLTLDDAAISAVLKAASSLPSSPGILAAPRESSTPTKRLPTSAIRKLPEMSKSLEKHAAVKTVRMNNSLPSMVPYSKTALSTLKQSTGNLAPLKNLLPPKRTEQKMPIQLPCQKPLISPPKSRMGGLPVPKRNKQPVTNLRYPAPTPLLQKEITSRMIAHPNVYAFPDESPPKPCNKHIGKAQDLSTCVRSQSPAGSCPAAPIRDSSVNSDEFQAVLKQLSQKMINSELANKVPWMMAPSTSSNLNNLNLMRSLAFAESMLRPASVPRPANMPKIALDNNLFPGSQQMTSDVRETSNDDMPIDLSAKR</sequence>
<reference evidence="2 3" key="1">
    <citation type="submission" date="2024-11" db="EMBL/GenBank/DDBJ databases">
        <title>Adaptive evolution of stress response genes in parasites aligns with host niche diversity.</title>
        <authorList>
            <person name="Hahn C."/>
            <person name="Resl P."/>
        </authorList>
    </citation>
    <scope>NUCLEOTIDE SEQUENCE [LARGE SCALE GENOMIC DNA]</scope>
    <source>
        <strain evidence="2">EGGRZ-B1_66</strain>
        <tissue evidence="2">Body</tissue>
    </source>
</reference>
<dbReference type="Proteomes" id="UP001626550">
    <property type="component" value="Unassembled WGS sequence"/>
</dbReference>
<organism evidence="2 3">
    <name type="scientific">Cichlidogyrus casuarinus</name>
    <dbReference type="NCBI Taxonomy" id="1844966"/>
    <lineage>
        <taxon>Eukaryota</taxon>
        <taxon>Metazoa</taxon>
        <taxon>Spiralia</taxon>
        <taxon>Lophotrochozoa</taxon>
        <taxon>Platyhelminthes</taxon>
        <taxon>Monogenea</taxon>
        <taxon>Monopisthocotylea</taxon>
        <taxon>Dactylogyridea</taxon>
        <taxon>Ancyrocephalidae</taxon>
        <taxon>Cichlidogyrus</taxon>
    </lineage>
</organism>
<protein>
    <submittedName>
        <fullName evidence="2">Chromobox protein 8</fullName>
    </submittedName>
</protein>
<feature type="compositionally biased region" description="Low complexity" evidence="1">
    <location>
        <begin position="231"/>
        <end position="248"/>
    </location>
</feature>
<gene>
    <name evidence="2" type="primary">CBX8</name>
    <name evidence="2" type="ORF">Ciccas_006279</name>
</gene>
<dbReference type="PANTHER" id="PTHR46389">
    <property type="entry name" value="POLYCOMB GROUP PROTEIN PC"/>
    <property type="match status" value="1"/>
</dbReference>
<dbReference type="InterPro" id="IPR052458">
    <property type="entry name" value="PcG_PRC1-like_component"/>
</dbReference>
<feature type="region of interest" description="Disordered" evidence="1">
    <location>
        <begin position="790"/>
        <end position="818"/>
    </location>
</feature>
<feature type="region of interest" description="Disordered" evidence="1">
    <location>
        <begin position="36"/>
        <end position="70"/>
    </location>
</feature>
<dbReference type="EMBL" id="JBJKFK010000829">
    <property type="protein sequence ID" value="KAL3315090.1"/>
    <property type="molecule type" value="Genomic_DNA"/>
</dbReference>
<keyword evidence="3" id="KW-1185">Reference proteome</keyword>
<feature type="compositionally biased region" description="Low complexity" evidence="1">
    <location>
        <begin position="322"/>
        <end position="337"/>
    </location>
</feature>
<feature type="compositionally biased region" description="Basic and acidic residues" evidence="1">
    <location>
        <begin position="207"/>
        <end position="223"/>
    </location>
</feature>
<feature type="compositionally biased region" description="Polar residues" evidence="1">
    <location>
        <begin position="136"/>
        <end position="146"/>
    </location>
</feature>
<dbReference type="PANTHER" id="PTHR46389:SF3">
    <property type="entry name" value="POLYCOMB GROUP PROTEIN PC"/>
    <property type="match status" value="1"/>
</dbReference>
<feature type="compositionally biased region" description="Low complexity" evidence="1">
    <location>
        <begin position="97"/>
        <end position="108"/>
    </location>
</feature>
<feature type="region of interest" description="Disordered" evidence="1">
    <location>
        <begin position="167"/>
        <end position="248"/>
    </location>
</feature>
<feature type="compositionally biased region" description="Polar residues" evidence="1">
    <location>
        <begin position="167"/>
        <end position="191"/>
    </location>
</feature>
<proteinExistence type="predicted"/>
<feature type="region of interest" description="Disordered" evidence="1">
    <location>
        <begin position="622"/>
        <end position="652"/>
    </location>
</feature>
<feature type="region of interest" description="Disordered" evidence="1">
    <location>
        <begin position="97"/>
        <end position="146"/>
    </location>
</feature>
<feature type="region of interest" description="Disordered" evidence="1">
    <location>
        <begin position="296"/>
        <end position="338"/>
    </location>
</feature>
<evidence type="ECO:0000313" key="2">
    <source>
        <dbReference type="EMBL" id="KAL3315090.1"/>
    </source>
</evidence>
<feature type="compositionally biased region" description="Polar residues" evidence="1">
    <location>
        <begin position="48"/>
        <end position="59"/>
    </location>
</feature>
<comment type="caution">
    <text evidence="2">The sequence shown here is derived from an EMBL/GenBank/DDBJ whole genome shotgun (WGS) entry which is preliminary data.</text>
</comment>
<dbReference type="AlphaFoldDB" id="A0ABD2Q677"/>
<dbReference type="Pfam" id="PF17218">
    <property type="entry name" value="CBX7_C"/>
    <property type="match status" value="1"/>
</dbReference>
<name>A0ABD2Q677_9PLAT</name>
<feature type="compositionally biased region" description="Basic residues" evidence="1">
    <location>
        <begin position="298"/>
        <end position="321"/>
    </location>
</feature>
<evidence type="ECO:0000256" key="1">
    <source>
        <dbReference type="SAM" id="MobiDB-lite"/>
    </source>
</evidence>
<evidence type="ECO:0000313" key="3">
    <source>
        <dbReference type="Proteomes" id="UP001626550"/>
    </source>
</evidence>
<dbReference type="InterPro" id="IPR033773">
    <property type="entry name" value="CBX7_C"/>
</dbReference>
<accession>A0ABD2Q677</accession>